<dbReference type="RefSeq" id="WP_138729335.1">
    <property type="nucleotide sequence ID" value="NZ_SRMP02000051.1"/>
</dbReference>
<evidence type="ECO:0000313" key="2">
    <source>
        <dbReference type="Proteomes" id="UP001517367"/>
    </source>
</evidence>
<gene>
    <name evidence="1" type="ORF">E5L68_020005</name>
</gene>
<dbReference type="Proteomes" id="UP001517367">
    <property type="component" value="Unassembled WGS sequence"/>
</dbReference>
<proteinExistence type="predicted"/>
<accession>A0ABW9JML8</accession>
<evidence type="ECO:0008006" key="3">
    <source>
        <dbReference type="Google" id="ProtNLM"/>
    </source>
</evidence>
<sequence length="132" mass="15086">MKNYVNLNILDFQPLALSIFIDATETPKGIIVPLSDWPKLKPAIDPQSPLCKLMATLTFVPFHELSLEEKSMLLEDKLREAELENLRKGSFRAYKNELCTSQDLYINEYADRKELVSVDVKTGKISLVKKLD</sequence>
<evidence type="ECO:0000313" key="1">
    <source>
        <dbReference type="EMBL" id="MFN0293672.1"/>
    </source>
</evidence>
<dbReference type="EMBL" id="SRMP02000051">
    <property type="protein sequence ID" value="MFN0293672.1"/>
    <property type="molecule type" value="Genomic_DNA"/>
</dbReference>
<reference evidence="1 2" key="1">
    <citation type="submission" date="2024-12" db="EMBL/GenBank/DDBJ databases">
        <authorList>
            <person name="Hu S."/>
        </authorList>
    </citation>
    <scope>NUCLEOTIDE SEQUENCE [LARGE SCALE GENOMIC DNA]</scope>
    <source>
        <strain evidence="1 2">P-25</strain>
    </source>
</reference>
<name>A0ABW9JML8_9SPHI</name>
<keyword evidence="2" id="KW-1185">Reference proteome</keyword>
<protein>
    <recommendedName>
        <fullName evidence="3">PepSY domain-containing protein</fullName>
    </recommendedName>
</protein>
<comment type="caution">
    <text evidence="1">The sequence shown here is derived from an EMBL/GenBank/DDBJ whole genome shotgun (WGS) entry which is preliminary data.</text>
</comment>
<organism evidence="1 2">
    <name type="scientific">Pedobacter helvus</name>
    <dbReference type="NCBI Taxonomy" id="2563444"/>
    <lineage>
        <taxon>Bacteria</taxon>
        <taxon>Pseudomonadati</taxon>
        <taxon>Bacteroidota</taxon>
        <taxon>Sphingobacteriia</taxon>
        <taxon>Sphingobacteriales</taxon>
        <taxon>Sphingobacteriaceae</taxon>
        <taxon>Pedobacter</taxon>
    </lineage>
</organism>